<evidence type="ECO:0000313" key="1">
    <source>
        <dbReference type="EMBL" id="KAK9845969.1"/>
    </source>
</evidence>
<gene>
    <name evidence="1" type="ORF">WJX81_007171</name>
</gene>
<accession>A0AAW1SKB1</accession>
<evidence type="ECO:0000313" key="2">
    <source>
        <dbReference type="Proteomes" id="UP001445335"/>
    </source>
</evidence>
<keyword evidence="2" id="KW-1185">Reference proteome</keyword>
<reference evidence="1 2" key="1">
    <citation type="journal article" date="2024" name="Nat. Commun.">
        <title>Phylogenomics reveals the evolutionary origins of lichenization in chlorophyte algae.</title>
        <authorList>
            <person name="Puginier C."/>
            <person name="Libourel C."/>
            <person name="Otte J."/>
            <person name="Skaloud P."/>
            <person name="Haon M."/>
            <person name="Grisel S."/>
            <person name="Petersen M."/>
            <person name="Berrin J.G."/>
            <person name="Delaux P.M."/>
            <person name="Dal Grande F."/>
            <person name="Keller J."/>
        </authorList>
    </citation>
    <scope>NUCLEOTIDE SEQUENCE [LARGE SCALE GENOMIC DNA]</scope>
    <source>
        <strain evidence="1 2">SAG 245.80</strain>
    </source>
</reference>
<comment type="caution">
    <text evidence="1">The sequence shown here is derived from an EMBL/GenBank/DDBJ whole genome shotgun (WGS) entry which is preliminary data.</text>
</comment>
<dbReference type="Proteomes" id="UP001445335">
    <property type="component" value="Unassembled WGS sequence"/>
</dbReference>
<dbReference type="AlphaFoldDB" id="A0AAW1SKB1"/>
<organism evidence="1 2">
    <name type="scientific">Elliptochloris bilobata</name>
    <dbReference type="NCBI Taxonomy" id="381761"/>
    <lineage>
        <taxon>Eukaryota</taxon>
        <taxon>Viridiplantae</taxon>
        <taxon>Chlorophyta</taxon>
        <taxon>core chlorophytes</taxon>
        <taxon>Trebouxiophyceae</taxon>
        <taxon>Trebouxiophyceae incertae sedis</taxon>
        <taxon>Elliptochloris clade</taxon>
        <taxon>Elliptochloris</taxon>
    </lineage>
</organism>
<sequence length="89" mass="9919">MVNMATCKPRSIPICTGHCLHIVLPLYKKENKLTALKEVGIMRATKAFLLKARLAELKASREAVDAEYKDTVRQLPLEAQTALMSLHDA</sequence>
<protein>
    <submittedName>
        <fullName evidence="1">Uncharacterized protein</fullName>
    </submittedName>
</protein>
<proteinExistence type="predicted"/>
<name>A0AAW1SKB1_9CHLO</name>
<dbReference type="EMBL" id="JALJOU010000002">
    <property type="protein sequence ID" value="KAK9845969.1"/>
    <property type="molecule type" value="Genomic_DNA"/>
</dbReference>